<dbReference type="Gene3D" id="3.10.450.100">
    <property type="entry name" value="NTF2-like, domain 1"/>
    <property type="match status" value="1"/>
</dbReference>
<evidence type="ECO:0000256" key="2">
    <source>
        <dbReference type="ARBA" id="ARBA00007171"/>
    </source>
</evidence>
<dbReference type="PROSITE" id="PS51257">
    <property type="entry name" value="PROKAR_LIPOPROTEIN"/>
    <property type="match status" value="1"/>
</dbReference>
<name>A0A9X3LH69_9BACL</name>
<evidence type="ECO:0000256" key="3">
    <source>
        <dbReference type="ARBA" id="ARBA00023136"/>
    </source>
</evidence>
<dbReference type="InterPro" id="IPR036138">
    <property type="entry name" value="PBP_dimer_sf"/>
</dbReference>
<dbReference type="InterPro" id="IPR005311">
    <property type="entry name" value="PBP_dimer"/>
</dbReference>
<accession>A0A9X3LH69</accession>
<feature type="domain" description="NTF2-like N-terminal transpeptidase" evidence="6">
    <location>
        <begin position="26"/>
        <end position="149"/>
    </location>
</feature>
<dbReference type="Gene3D" id="3.30.1390.30">
    <property type="entry name" value="Penicillin-binding protein 2a, domain 3"/>
    <property type="match status" value="1"/>
</dbReference>
<dbReference type="InterPro" id="IPR012338">
    <property type="entry name" value="Beta-lactam/transpept-like"/>
</dbReference>
<keyword evidence="8" id="KW-1185">Reference proteome</keyword>
<dbReference type="RefSeq" id="WP_269926973.1">
    <property type="nucleotide sequence ID" value="NZ_JAMKBJ010000010.1"/>
</dbReference>
<dbReference type="AlphaFoldDB" id="A0A9X3LH69"/>
<organism evidence="7 8">
    <name type="scientific">Paenisporosarcina quisquiliarum</name>
    <dbReference type="NCBI Taxonomy" id="365346"/>
    <lineage>
        <taxon>Bacteria</taxon>
        <taxon>Bacillati</taxon>
        <taxon>Bacillota</taxon>
        <taxon>Bacilli</taxon>
        <taxon>Bacillales</taxon>
        <taxon>Caryophanaceae</taxon>
        <taxon>Paenisporosarcina</taxon>
    </lineage>
</organism>
<evidence type="ECO:0000313" key="7">
    <source>
        <dbReference type="EMBL" id="MCZ8537905.1"/>
    </source>
</evidence>
<dbReference type="GO" id="GO:0008658">
    <property type="term" value="F:penicillin binding"/>
    <property type="evidence" value="ECO:0007669"/>
    <property type="project" value="InterPro"/>
</dbReference>
<dbReference type="GO" id="GO:0005886">
    <property type="term" value="C:plasma membrane"/>
    <property type="evidence" value="ECO:0007669"/>
    <property type="project" value="TreeGrafter"/>
</dbReference>
<dbReference type="EMBL" id="JAMKBJ010000010">
    <property type="protein sequence ID" value="MCZ8537905.1"/>
    <property type="molecule type" value="Genomic_DNA"/>
</dbReference>
<dbReference type="InterPro" id="IPR001460">
    <property type="entry name" value="PCN-bd_Tpept"/>
</dbReference>
<feature type="domain" description="Penicillin-binding protein dimerisation" evidence="5">
    <location>
        <begin position="157"/>
        <end position="313"/>
    </location>
</feature>
<keyword evidence="3" id="KW-0472">Membrane</keyword>
<dbReference type="SUPFAM" id="SSF56601">
    <property type="entry name" value="beta-lactamase/transpeptidase-like"/>
    <property type="match status" value="1"/>
</dbReference>
<evidence type="ECO:0000259" key="6">
    <source>
        <dbReference type="Pfam" id="PF05223"/>
    </source>
</evidence>
<dbReference type="Gene3D" id="3.40.710.10">
    <property type="entry name" value="DD-peptidase/beta-lactamase superfamily"/>
    <property type="match status" value="1"/>
</dbReference>
<dbReference type="Proteomes" id="UP001152173">
    <property type="component" value="Unassembled WGS sequence"/>
</dbReference>
<evidence type="ECO:0000256" key="1">
    <source>
        <dbReference type="ARBA" id="ARBA00004370"/>
    </source>
</evidence>
<dbReference type="PANTHER" id="PTHR30627:SF25">
    <property type="entry name" value="PENICILLIN-BINDING PROTEIN 3"/>
    <property type="match status" value="1"/>
</dbReference>
<dbReference type="Pfam" id="PF00905">
    <property type="entry name" value="Transpeptidase"/>
    <property type="match status" value="1"/>
</dbReference>
<dbReference type="PANTHER" id="PTHR30627">
    <property type="entry name" value="PEPTIDOGLYCAN D,D-TRANSPEPTIDASE"/>
    <property type="match status" value="1"/>
</dbReference>
<dbReference type="Gene3D" id="3.90.1310.10">
    <property type="entry name" value="Penicillin-binding protein 2a (Domain 2)"/>
    <property type="match status" value="1"/>
</dbReference>
<comment type="subcellular location">
    <subcellularLocation>
        <location evidence="1">Membrane</location>
    </subcellularLocation>
</comment>
<dbReference type="InterPro" id="IPR007887">
    <property type="entry name" value="MecA_N"/>
</dbReference>
<dbReference type="InterPro" id="IPR050515">
    <property type="entry name" value="Beta-lactam/transpept"/>
</dbReference>
<evidence type="ECO:0000259" key="5">
    <source>
        <dbReference type="Pfam" id="PF03717"/>
    </source>
</evidence>
<protein>
    <submittedName>
        <fullName evidence="7">Penicillin-binding transpeptidase domain-containing protein</fullName>
    </submittedName>
</protein>
<proteinExistence type="inferred from homology"/>
<dbReference type="InterPro" id="IPR032710">
    <property type="entry name" value="NTF2-like_dom_sf"/>
</dbReference>
<evidence type="ECO:0000313" key="8">
    <source>
        <dbReference type="Proteomes" id="UP001152173"/>
    </source>
</evidence>
<gene>
    <name evidence="7" type="ORF">M9R32_11985</name>
</gene>
<feature type="domain" description="Penicillin-binding protein transpeptidase" evidence="4">
    <location>
        <begin position="358"/>
        <end position="668"/>
    </location>
</feature>
<comment type="similarity">
    <text evidence="2">Belongs to the transpeptidase family.</text>
</comment>
<evidence type="ECO:0000259" key="4">
    <source>
        <dbReference type="Pfam" id="PF00905"/>
    </source>
</evidence>
<dbReference type="Pfam" id="PF03717">
    <property type="entry name" value="PBP_dimer"/>
    <property type="match status" value="1"/>
</dbReference>
<dbReference type="Pfam" id="PF05223">
    <property type="entry name" value="MecA_N"/>
    <property type="match status" value="1"/>
</dbReference>
<dbReference type="SUPFAM" id="SSF56519">
    <property type="entry name" value="Penicillin binding protein dimerisation domain"/>
    <property type="match status" value="1"/>
</dbReference>
<sequence length="673" mass="74774">MNKGLSAVSALLCIAFILTGCRDQLTPEERLKEYVGHWNKGDFDAMYSGFLNKETKEIFGEKGFVERQEKLQTDLGIENIKVTYTKPEKDKEWDTEEPASFPIQVKMDTSAGPVTFEKTMKLVHETHDEKENWFVEWDTSFIFPELGEKDKIRISTLPPARGEILDRNGLPIAINGKGYEIGIEPGKFTDDAKKAELIMLLETTEKYIDDQLSQSWVKPDQFVPIAKVAKTDMPLLEKLDDIPGVLRRETPMREYPYGEALSHLTGFIGVITAEQLEKRKEDGYTESDFIGRQGLERLLEDRLRGEEGIRIYIDKAEEGAEAITVAERPVVDGETISLTIDAELQNETYQAMRGEAGTSAAVDPNTGETLALVSSPGFNPSEFMLGISGDRYKELEENPLKPLFNRFTATYAPGSTIKPITATIGLEAGTLNPTKGITIKGKTWQKDASWGDYRVTRVHDEAPNPIDLNKALVYSDNIYFAQQALDMGRETFVEGMKRFGLGEEIPFSYGMKSSQISNKGTIESLGQLADTSFGQGQMLTNILHLASMYEVFLTDGVMYKPTLFLEEEDAQVWKEGLISAENAALIQKSLRNVVVDGFAQAANLPSIPLAGKTGTAELKATSEEKGQENGFFVTYNSENNAFILAMMIEGVEDNDGSAYVAELVSNVFAPSEE</sequence>
<dbReference type="GO" id="GO:0046677">
    <property type="term" value="P:response to antibiotic"/>
    <property type="evidence" value="ECO:0007669"/>
    <property type="project" value="InterPro"/>
</dbReference>
<dbReference type="SUPFAM" id="SSF54427">
    <property type="entry name" value="NTF2-like"/>
    <property type="match status" value="1"/>
</dbReference>
<dbReference type="GO" id="GO:0071972">
    <property type="term" value="F:peptidoglycan L,D-transpeptidase activity"/>
    <property type="evidence" value="ECO:0007669"/>
    <property type="project" value="TreeGrafter"/>
</dbReference>
<reference evidence="7" key="1">
    <citation type="submission" date="2022-05" db="EMBL/GenBank/DDBJ databases">
        <authorList>
            <person name="Colautti A."/>
            <person name="Iacumin L."/>
        </authorList>
    </citation>
    <scope>NUCLEOTIDE SEQUENCE</scope>
    <source>
        <strain evidence="7">SK 55</strain>
    </source>
</reference>
<dbReference type="GO" id="GO:0071555">
    <property type="term" value="P:cell wall organization"/>
    <property type="evidence" value="ECO:0007669"/>
    <property type="project" value="TreeGrafter"/>
</dbReference>
<comment type="caution">
    <text evidence="7">The sequence shown here is derived from an EMBL/GenBank/DDBJ whole genome shotgun (WGS) entry which is preliminary data.</text>
</comment>